<sequence length="625" mass="69973">MTAIKMIPSMFGSKKADRSPVFTEDDIRKLILSFPPPEPRPGKESLVRSLSGRNLIRSDAVIKRFHTLLQNATGPIFLNSLHNELGVHDIQWILAQEDERIYYNRDRRRLLPEGTQKTIYQGIKSELATGGMDLDRVAAEKDITLATLRRILAAQDASLALEDLDNEKTYDSKYLERVKAEILKTIRDTQTAVTLNNTFPQVPITWLESTARDILSQDGNEAQGIVESVSGGLRFTPQSLLVQHKSELQQAQDAYIQHAVMELTETGYCEVTANSRPQILQKASDADLTQAILKQFAQKDSTSKVLELSTKDSSFLIREKELSEQLSLLAAKAADAASEQWPSRRPGEDVTFDPSKLFDANSSSLDQAILESGDPDNKTRTSFETKIVQLQQDTTESFASTIQFELLAPLKLYTQAADSITDPTLQPRVQEFVYDWARKELTPEVLKTIKDNNLISSKSASRDMDKFSDAIQAARTLDDLLTATAKLARKQKIEQPSPSLLQQRKQEILTQKVAGMKRMKRASDLLQNVIWILLAKQKEGLYMSSGKDTSRMIKMVKEGDKEAGGKLEEWRDSVKQGKDTDATRKEMRDAAAKAVEELKTAPKVASSEVETTDTADEVKEEESMT</sequence>
<comment type="caution">
    <text evidence="2">The sequence shown here is derived from an EMBL/GenBank/DDBJ whole genome shotgun (WGS) entry which is preliminary data.</text>
</comment>
<accession>A0A4S9TFS4</accession>
<dbReference type="AlphaFoldDB" id="A0A4S9TFS4"/>
<protein>
    <submittedName>
        <fullName evidence="2">Uncharacterized protein</fullName>
    </submittedName>
</protein>
<feature type="compositionally biased region" description="Basic and acidic residues" evidence="1">
    <location>
        <begin position="561"/>
        <end position="600"/>
    </location>
</feature>
<organism evidence="2 3">
    <name type="scientific">Aureobasidium pullulans</name>
    <name type="common">Black yeast</name>
    <name type="synonym">Pullularia pullulans</name>
    <dbReference type="NCBI Taxonomy" id="5580"/>
    <lineage>
        <taxon>Eukaryota</taxon>
        <taxon>Fungi</taxon>
        <taxon>Dikarya</taxon>
        <taxon>Ascomycota</taxon>
        <taxon>Pezizomycotina</taxon>
        <taxon>Dothideomycetes</taxon>
        <taxon>Dothideomycetidae</taxon>
        <taxon>Dothideales</taxon>
        <taxon>Saccotheciaceae</taxon>
        <taxon>Aureobasidium</taxon>
    </lineage>
</organism>
<evidence type="ECO:0000313" key="3">
    <source>
        <dbReference type="Proteomes" id="UP000308005"/>
    </source>
</evidence>
<name>A0A4S9TFS4_AURPU</name>
<dbReference type="EMBL" id="QZBM01000115">
    <property type="protein sequence ID" value="THZ23650.1"/>
    <property type="molecule type" value="Genomic_DNA"/>
</dbReference>
<feature type="region of interest" description="Disordered" evidence="1">
    <location>
        <begin position="561"/>
        <end position="625"/>
    </location>
</feature>
<dbReference type="Proteomes" id="UP000308005">
    <property type="component" value="Unassembled WGS sequence"/>
</dbReference>
<gene>
    <name evidence="2" type="ORF">D6C91_03580</name>
</gene>
<reference evidence="2 3" key="1">
    <citation type="submission" date="2018-10" db="EMBL/GenBank/DDBJ databases">
        <title>Fifty Aureobasidium pullulans genomes reveal a recombining polyextremotolerant generalist.</title>
        <authorList>
            <person name="Gostincar C."/>
            <person name="Turk M."/>
            <person name="Zajc J."/>
            <person name="Gunde-Cimerman N."/>
        </authorList>
    </citation>
    <scope>NUCLEOTIDE SEQUENCE [LARGE SCALE GENOMIC DNA]</scope>
    <source>
        <strain evidence="2 3">EXF-3863</strain>
    </source>
</reference>
<proteinExistence type="predicted"/>
<evidence type="ECO:0000256" key="1">
    <source>
        <dbReference type="SAM" id="MobiDB-lite"/>
    </source>
</evidence>
<evidence type="ECO:0000313" key="2">
    <source>
        <dbReference type="EMBL" id="THZ23650.1"/>
    </source>
</evidence>
<feature type="compositionally biased region" description="Acidic residues" evidence="1">
    <location>
        <begin position="610"/>
        <end position="625"/>
    </location>
</feature>